<dbReference type="KEGG" id="lck:HN018_09355"/>
<feature type="transmembrane region" description="Helical" evidence="1">
    <location>
        <begin position="201"/>
        <end position="225"/>
    </location>
</feature>
<organism evidence="2 3">
    <name type="scientific">Lichenicola cladoniae</name>
    <dbReference type="NCBI Taxonomy" id="1484109"/>
    <lineage>
        <taxon>Bacteria</taxon>
        <taxon>Pseudomonadati</taxon>
        <taxon>Pseudomonadota</taxon>
        <taxon>Alphaproteobacteria</taxon>
        <taxon>Acetobacterales</taxon>
        <taxon>Acetobacteraceae</taxon>
        <taxon>Lichenicola</taxon>
    </lineage>
</organism>
<keyword evidence="1" id="KW-0812">Transmembrane</keyword>
<reference evidence="2 3" key="1">
    <citation type="journal article" date="2014" name="World J. Microbiol. Biotechnol.">
        <title>Biodiversity and physiological characteristics of Antarctic and Arctic lichens-associated bacteria.</title>
        <authorList>
            <person name="Lee Y.M."/>
            <person name="Kim E.H."/>
            <person name="Lee H.K."/>
            <person name="Hong S.G."/>
        </authorList>
    </citation>
    <scope>NUCLEOTIDE SEQUENCE [LARGE SCALE GENOMIC DNA]</scope>
    <source>
        <strain evidence="2 3">PAMC 26569</strain>
    </source>
</reference>
<sequence length="288" mass="32190">MRPNEALPMLATVARTYRLLWRHRILHAKAIWPPIVFLVTAEFLYHRVIGTAHGMMDRLQAVLAAPWYVIAGGALAWLLGLKFLLSFSISWRRHLLLRETFDPFFFKRPFWKYLGLLLLTYLWAIPVLAISSLPELLLVLRPATKSAGASHLLLILPAVVSLVILWAIIRQVPYFTILAIGRRRPGWRGSIIAMRGFALRYAAIWLMVMLPVAALNILLDFGLHLAHADPHQVAVALGEATFRQAMLFLHFSLGASLGALTYVATLPDEPHPLPASQPIAPDLKALGA</sequence>
<accession>A0A6M8HP52</accession>
<evidence type="ECO:0000313" key="3">
    <source>
        <dbReference type="Proteomes" id="UP000500767"/>
    </source>
</evidence>
<keyword evidence="1" id="KW-1133">Transmembrane helix</keyword>
<dbReference type="AlphaFoldDB" id="A0A6M8HP52"/>
<feature type="transmembrane region" description="Helical" evidence="1">
    <location>
        <begin position="153"/>
        <end position="180"/>
    </location>
</feature>
<feature type="transmembrane region" description="Helical" evidence="1">
    <location>
        <begin position="110"/>
        <end position="133"/>
    </location>
</feature>
<protein>
    <submittedName>
        <fullName evidence="2">Uncharacterized protein</fullName>
    </submittedName>
</protein>
<keyword evidence="3" id="KW-1185">Reference proteome</keyword>
<gene>
    <name evidence="2" type="ORF">HN018_09355</name>
</gene>
<dbReference type="RefSeq" id="WP_171834096.1">
    <property type="nucleotide sequence ID" value="NZ_CP053708.1"/>
</dbReference>
<name>A0A6M8HP52_9PROT</name>
<keyword evidence="1" id="KW-0472">Membrane</keyword>
<evidence type="ECO:0000313" key="2">
    <source>
        <dbReference type="EMBL" id="QKE90223.1"/>
    </source>
</evidence>
<dbReference type="EMBL" id="CP053708">
    <property type="protein sequence ID" value="QKE90223.1"/>
    <property type="molecule type" value="Genomic_DNA"/>
</dbReference>
<feature type="transmembrane region" description="Helical" evidence="1">
    <location>
        <begin position="65"/>
        <end position="89"/>
    </location>
</feature>
<dbReference type="Proteomes" id="UP000500767">
    <property type="component" value="Chromosome"/>
</dbReference>
<proteinExistence type="predicted"/>
<feature type="transmembrane region" description="Helical" evidence="1">
    <location>
        <begin position="25"/>
        <end position="45"/>
    </location>
</feature>
<evidence type="ECO:0000256" key="1">
    <source>
        <dbReference type="SAM" id="Phobius"/>
    </source>
</evidence>